<evidence type="ECO:0000313" key="2">
    <source>
        <dbReference type="Proteomes" id="UP000299102"/>
    </source>
</evidence>
<name>A0A4C1XS11_EUMVA</name>
<dbReference type="Proteomes" id="UP000299102">
    <property type="component" value="Unassembled WGS sequence"/>
</dbReference>
<dbReference type="AlphaFoldDB" id="A0A4C1XS11"/>
<comment type="caution">
    <text evidence="1">The sequence shown here is derived from an EMBL/GenBank/DDBJ whole genome shotgun (WGS) entry which is preliminary data.</text>
</comment>
<accession>A0A4C1XS11</accession>
<proteinExistence type="predicted"/>
<protein>
    <submittedName>
        <fullName evidence="1">Uncharacterized protein</fullName>
    </submittedName>
</protein>
<gene>
    <name evidence="1" type="ORF">EVAR_50689_1</name>
</gene>
<sequence length="90" mass="10264">MESYHIPTANTKDVERSSVDLFSAMYHLGPSWTTLDRDLEQIVNLPSGKPSCTVTSCSLSPLEDFPYRFPYPAAIHNLWPRNWFQEDAAC</sequence>
<dbReference type="EMBL" id="BGZK01000916">
    <property type="protein sequence ID" value="GBP65005.1"/>
    <property type="molecule type" value="Genomic_DNA"/>
</dbReference>
<evidence type="ECO:0000313" key="1">
    <source>
        <dbReference type="EMBL" id="GBP65005.1"/>
    </source>
</evidence>
<reference evidence="1 2" key="1">
    <citation type="journal article" date="2019" name="Commun. Biol.">
        <title>The bagworm genome reveals a unique fibroin gene that provides high tensile strength.</title>
        <authorList>
            <person name="Kono N."/>
            <person name="Nakamura H."/>
            <person name="Ohtoshi R."/>
            <person name="Tomita M."/>
            <person name="Numata K."/>
            <person name="Arakawa K."/>
        </authorList>
    </citation>
    <scope>NUCLEOTIDE SEQUENCE [LARGE SCALE GENOMIC DNA]</scope>
</reference>
<keyword evidence="2" id="KW-1185">Reference proteome</keyword>
<organism evidence="1 2">
    <name type="scientific">Eumeta variegata</name>
    <name type="common">Bagworm moth</name>
    <name type="synonym">Eumeta japonica</name>
    <dbReference type="NCBI Taxonomy" id="151549"/>
    <lineage>
        <taxon>Eukaryota</taxon>
        <taxon>Metazoa</taxon>
        <taxon>Ecdysozoa</taxon>
        <taxon>Arthropoda</taxon>
        <taxon>Hexapoda</taxon>
        <taxon>Insecta</taxon>
        <taxon>Pterygota</taxon>
        <taxon>Neoptera</taxon>
        <taxon>Endopterygota</taxon>
        <taxon>Lepidoptera</taxon>
        <taxon>Glossata</taxon>
        <taxon>Ditrysia</taxon>
        <taxon>Tineoidea</taxon>
        <taxon>Psychidae</taxon>
        <taxon>Oiketicinae</taxon>
        <taxon>Eumeta</taxon>
    </lineage>
</organism>